<dbReference type="Proteomes" id="UP000717696">
    <property type="component" value="Unassembled WGS sequence"/>
</dbReference>
<accession>A0A9P9EHM9</accession>
<dbReference type="Gene3D" id="4.10.240.10">
    <property type="entry name" value="Zn(2)-C6 fungal-type DNA-binding domain"/>
    <property type="match status" value="1"/>
</dbReference>
<dbReference type="CDD" id="cd00067">
    <property type="entry name" value="GAL4"/>
    <property type="match status" value="1"/>
</dbReference>
<dbReference type="PANTHER" id="PTHR37534">
    <property type="entry name" value="TRANSCRIPTIONAL ACTIVATOR PROTEIN UGA3"/>
    <property type="match status" value="1"/>
</dbReference>
<evidence type="ECO:0000256" key="1">
    <source>
        <dbReference type="ARBA" id="ARBA00004123"/>
    </source>
</evidence>
<dbReference type="GO" id="GO:0000976">
    <property type="term" value="F:transcription cis-regulatory region binding"/>
    <property type="evidence" value="ECO:0007669"/>
    <property type="project" value="TreeGrafter"/>
</dbReference>
<organism evidence="5 6">
    <name type="scientific">Dactylonectria estremocensis</name>
    <dbReference type="NCBI Taxonomy" id="1079267"/>
    <lineage>
        <taxon>Eukaryota</taxon>
        <taxon>Fungi</taxon>
        <taxon>Dikarya</taxon>
        <taxon>Ascomycota</taxon>
        <taxon>Pezizomycotina</taxon>
        <taxon>Sordariomycetes</taxon>
        <taxon>Hypocreomycetidae</taxon>
        <taxon>Hypocreales</taxon>
        <taxon>Nectriaceae</taxon>
        <taxon>Dactylonectria</taxon>
    </lineage>
</organism>
<keyword evidence="2" id="KW-0539">Nucleus</keyword>
<proteinExistence type="predicted"/>
<comment type="subcellular location">
    <subcellularLocation>
        <location evidence="1">Nucleus</location>
    </subcellularLocation>
</comment>
<dbReference type="OrthoDB" id="5126878at2759"/>
<evidence type="ECO:0000256" key="2">
    <source>
        <dbReference type="ARBA" id="ARBA00023242"/>
    </source>
</evidence>
<dbReference type="GO" id="GO:0000981">
    <property type="term" value="F:DNA-binding transcription factor activity, RNA polymerase II-specific"/>
    <property type="evidence" value="ECO:0007669"/>
    <property type="project" value="InterPro"/>
</dbReference>
<dbReference type="PROSITE" id="PS00463">
    <property type="entry name" value="ZN2_CY6_FUNGAL_1"/>
    <property type="match status" value="1"/>
</dbReference>
<reference evidence="5" key="1">
    <citation type="journal article" date="2021" name="Nat. Commun.">
        <title>Genetic determinants of endophytism in the Arabidopsis root mycobiome.</title>
        <authorList>
            <person name="Mesny F."/>
            <person name="Miyauchi S."/>
            <person name="Thiergart T."/>
            <person name="Pickel B."/>
            <person name="Atanasova L."/>
            <person name="Karlsson M."/>
            <person name="Huettel B."/>
            <person name="Barry K.W."/>
            <person name="Haridas S."/>
            <person name="Chen C."/>
            <person name="Bauer D."/>
            <person name="Andreopoulos W."/>
            <person name="Pangilinan J."/>
            <person name="LaButti K."/>
            <person name="Riley R."/>
            <person name="Lipzen A."/>
            <person name="Clum A."/>
            <person name="Drula E."/>
            <person name="Henrissat B."/>
            <person name="Kohler A."/>
            <person name="Grigoriev I.V."/>
            <person name="Martin F.M."/>
            <person name="Hacquard S."/>
        </authorList>
    </citation>
    <scope>NUCLEOTIDE SEQUENCE</scope>
    <source>
        <strain evidence="5">MPI-CAGE-AT-0021</strain>
    </source>
</reference>
<feature type="region of interest" description="Disordered" evidence="3">
    <location>
        <begin position="59"/>
        <end position="100"/>
    </location>
</feature>
<dbReference type="Pfam" id="PF11951">
    <property type="entry name" value="Fungal_trans_2"/>
    <property type="match status" value="1"/>
</dbReference>
<dbReference type="InterPro" id="IPR001138">
    <property type="entry name" value="Zn2Cys6_DnaBD"/>
</dbReference>
<comment type="caution">
    <text evidence="5">The sequence shown here is derived from an EMBL/GenBank/DDBJ whole genome shotgun (WGS) entry which is preliminary data.</text>
</comment>
<evidence type="ECO:0000313" key="6">
    <source>
        <dbReference type="Proteomes" id="UP000717696"/>
    </source>
</evidence>
<dbReference type="SUPFAM" id="SSF57701">
    <property type="entry name" value="Zn2/Cys6 DNA-binding domain"/>
    <property type="match status" value="1"/>
</dbReference>
<dbReference type="Pfam" id="PF00172">
    <property type="entry name" value="Zn_clus"/>
    <property type="match status" value="1"/>
</dbReference>
<dbReference type="PANTHER" id="PTHR37534:SF49">
    <property type="entry name" value="LYSINE BIOSYNTHESIS REGULATORY PROTEIN LYS14"/>
    <property type="match status" value="1"/>
</dbReference>
<dbReference type="PROSITE" id="PS50048">
    <property type="entry name" value="ZN2_CY6_FUNGAL_2"/>
    <property type="match status" value="1"/>
</dbReference>
<dbReference type="GO" id="GO:0045944">
    <property type="term" value="P:positive regulation of transcription by RNA polymerase II"/>
    <property type="evidence" value="ECO:0007669"/>
    <property type="project" value="TreeGrafter"/>
</dbReference>
<name>A0A9P9EHM9_9HYPO</name>
<evidence type="ECO:0000256" key="3">
    <source>
        <dbReference type="SAM" id="MobiDB-lite"/>
    </source>
</evidence>
<dbReference type="SMART" id="SM00066">
    <property type="entry name" value="GAL4"/>
    <property type="match status" value="1"/>
</dbReference>
<evidence type="ECO:0000259" key="4">
    <source>
        <dbReference type="PROSITE" id="PS50048"/>
    </source>
</evidence>
<sequence>MAQVARKRNVSSRDRTGCSTCRARRLKCDEGKPECNNCTRLSLPCGGYAQRVVFKDQTERLKQKHGQDSRRRSQRGSAAVRTEGEKRVTAHSSPSSHQQTIVVATDDNEAATSLPDCQWLINPASPRPDSCDSGISLSAIPAVASPLNPSPAHTTQIDAVTSFYASTSPLLDERFPSELHTEASNSPIDVVLSPSGPSISTLLDTGNNNRGSVVVTPPRAEPAKGLIHYGLSTLSRLSESARFVEDVVYYHHLRDSSPFGILSILSLDDITEAEYLDSTFFHAALALSALDISLSNTHAAQNGKAGLHALEHFVAALGVVGQVSGAGDEGMVYQEKAISWLATVLLLAQFELQRGQIGPWYTHCRGAIAFLSQNLQLVRDSQVGGSLIRSFSRIAALLDIYDRAYSVHSHLVISDVSVSLIESLTTSPLPFDRLLFIVPRVIQLEEEWRSNPGHQMHWQEQARGLVDELEDWRNSLEPCDVPCFDDQSANGALANRSGSGDELSISSLSLPHSSNPVQAATNFMHYLVSILRLKYPLRTDRQLPSEAEDIVLNVCRLAAGVPAASCAAINAYGHGMLPALMNVYYISEDAQIKSWIRTWLSNFPRDREGIWNVRHAERLLTYVDREYSRLGPRAGWTIIKVRMVDLDVNSDEATPSTEPEEGGNPDRFSVEIYSKSRRGWSIDFVEIE</sequence>
<dbReference type="AlphaFoldDB" id="A0A9P9EHM9"/>
<feature type="compositionally biased region" description="Basic and acidic residues" evidence="3">
    <location>
        <begin position="59"/>
        <end position="71"/>
    </location>
</feature>
<feature type="compositionally biased region" description="Polar residues" evidence="3">
    <location>
        <begin position="90"/>
        <end position="100"/>
    </location>
</feature>
<feature type="domain" description="Zn(2)-C6 fungal-type" evidence="4">
    <location>
        <begin position="17"/>
        <end position="45"/>
    </location>
</feature>
<dbReference type="GO" id="GO:0005634">
    <property type="term" value="C:nucleus"/>
    <property type="evidence" value="ECO:0007669"/>
    <property type="project" value="UniProtKB-SubCell"/>
</dbReference>
<gene>
    <name evidence="5" type="ORF">B0J13DRAFT_596747</name>
</gene>
<dbReference type="InterPro" id="IPR021858">
    <property type="entry name" value="Fun_TF"/>
</dbReference>
<keyword evidence="6" id="KW-1185">Reference proteome</keyword>
<protein>
    <recommendedName>
        <fullName evidence="4">Zn(2)-C6 fungal-type domain-containing protein</fullName>
    </recommendedName>
</protein>
<dbReference type="InterPro" id="IPR036864">
    <property type="entry name" value="Zn2-C6_fun-type_DNA-bd_sf"/>
</dbReference>
<dbReference type="GO" id="GO:0008270">
    <property type="term" value="F:zinc ion binding"/>
    <property type="evidence" value="ECO:0007669"/>
    <property type="project" value="InterPro"/>
</dbReference>
<evidence type="ECO:0000313" key="5">
    <source>
        <dbReference type="EMBL" id="KAH7139719.1"/>
    </source>
</evidence>
<dbReference type="EMBL" id="JAGMUU010000014">
    <property type="protein sequence ID" value="KAH7139719.1"/>
    <property type="molecule type" value="Genomic_DNA"/>
</dbReference>